<evidence type="ECO:0000256" key="1">
    <source>
        <dbReference type="SAM" id="Phobius"/>
    </source>
</evidence>
<dbReference type="AlphaFoldDB" id="A0A1G9ZMU7"/>
<proteinExistence type="predicted"/>
<keyword evidence="3" id="KW-1185">Reference proteome</keyword>
<evidence type="ECO:0000313" key="3">
    <source>
        <dbReference type="Proteomes" id="UP000199370"/>
    </source>
</evidence>
<dbReference type="RefSeq" id="WP_089735429.1">
    <property type="nucleotide sequence ID" value="NZ_FNIA01000021.1"/>
</dbReference>
<name>A0A1G9ZMU7_9EURY</name>
<feature type="transmembrane region" description="Helical" evidence="1">
    <location>
        <begin position="24"/>
        <end position="41"/>
    </location>
</feature>
<dbReference type="EMBL" id="FNIA01000021">
    <property type="protein sequence ID" value="SDN22802.1"/>
    <property type="molecule type" value="Genomic_DNA"/>
</dbReference>
<dbReference type="STRING" id="996166.SAMN05192554_12150"/>
<evidence type="ECO:0000313" key="2">
    <source>
        <dbReference type="EMBL" id="SDN22802.1"/>
    </source>
</evidence>
<organism evidence="2 3">
    <name type="scientific">Haloarchaeobius iranensis</name>
    <dbReference type="NCBI Taxonomy" id="996166"/>
    <lineage>
        <taxon>Archaea</taxon>
        <taxon>Methanobacteriati</taxon>
        <taxon>Methanobacteriota</taxon>
        <taxon>Stenosarchaea group</taxon>
        <taxon>Halobacteria</taxon>
        <taxon>Halobacteriales</taxon>
        <taxon>Halorubellaceae</taxon>
        <taxon>Haloarchaeobius</taxon>
    </lineage>
</organism>
<gene>
    <name evidence="2" type="ORF">SAMN05192554_12150</name>
</gene>
<sequence length="62" mass="6723">MATANNTVHDRVEQARVELTPTQLAVGLALVAALGFALLFVQEPMVHDSMHNFRHAAGITCH</sequence>
<dbReference type="Pfam" id="PF09489">
    <property type="entry name" value="CbtB"/>
    <property type="match status" value="1"/>
</dbReference>
<dbReference type="InterPro" id="IPR012667">
    <property type="entry name" value="CbtB_put"/>
</dbReference>
<accession>A0A1G9ZMU7</accession>
<keyword evidence="1" id="KW-0812">Transmembrane</keyword>
<keyword evidence="1" id="KW-1133">Transmembrane helix</keyword>
<reference evidence="2 3" key="1">
    <citation type="submission" date="2016-10" db="EMBL/GenBank/DDBJ databases">
        <authorList>
            <person name="de Groot N.N."/>
        </authorList>
    </citation>
    <scope>NUCLEOTIDE SEQUENCE [LARGE SCALE GENOMIC DNA]</scope>
    <source>
        <strain evidence="3">EB21,IBRC-M 10013,KCTC 4048</strain>
    </source>
</reference>
<keyword evidence="1" id="KW-0472">Membrane</keyword>
<protein>
    <submittedName>
        <fullName evidence="2">Cobalt transporter subunit CbtB</fullName>
    </submittedName>
</protein>
<dbReference type="Proteomes" id="UP000199370">
    <property type="component" value="Unassembled WGS sequence"/>
</dbReference>